<evidence type="ECO:0000313" key="3">
    <source>
        <dbReference type="Proteomes" id="UP000654918"/>
    </source>
</evidence>
<protein>
    <submittedName>
        <fullName evidence="2">Uncharacterized protein</fullName>
    </submittedName>
</protein>
<comment type="caution">
    <text evidence="2">The sequence shown here is derived from an EMBL/GenBank/DDBJ whole genome shotgun (WGS) entry which is preliminary data.</text>
</comment>
<reference evidence="2" key="1">
    <citation type="journal article" date="2020" name="Phytopathology">
        <title>Genome Sequence Resources of Colletotrichum truncatum, C. plurivorum, C. musicola, and C. sojae: Four Species Pathogenic to Soybean (Glycine max).</title>
        <authorList>
            <person name="Rogerio F."/>
            <person name="Boufleur T.R."/>
            <person name="Ciampi-Guillardi M."/>
            <person name="Sukno S.A."/>
            <person name="Thon M.R."/>
            <person name="Massola Junior N.S."/>
            <person name="Baroncelli R."/>
        </authorList>
    </citation>
    <scope>NUCLEOTIDE SEQUENCE</scope>
    <source>
        <strain evidence="2">LFN00145</strain>
    </source>
</reference>
<keyword evidence="3" id="KW-1185">Reference proteome</keyword>
<sequence length="142" mass="15178">MPVVRFRNRQASGRVVSVIDRGLWLPPTATALSTETIDETDPMMTGLSAKTPDQLAGRRTRHRSDPKLPLARWRSTHEDGNPELQGLKVGPRPVQSCKPGVVVVAAGGVPAGAPLTTFSILGAILGKAEWSNKSSRGTNFAK</sequence>
<gene>
    <name evidence="2" type="ORF">CPLU01_02801</name>
</gene>
<name>A0A8H6KV80_9PEZI</name>
<evidence type="ECO:0000256" key="1">
    <source>
        <dbReference type="SAM" id="MobiDB-lite"/>
    </source>
</evidence>
<accession>A0A8H6KV80</accession>
<feature type="region of interest" description="Disordered" evidence="1">
    <location>
        <begin position="42"/>
        <end position="67"/>
    </location>
</feature>
<organism evidence="2 3">
    <name type="scientific">Colletotrichum plurivorum</name>
    <dbReference type="NCBI Taxonomy" id="2175906"/>
    <lineage>
        <taxon>Eukaryota</taxon>
        <taxon>Fungi</taxon>
        <taxon>Dikarya</taxon>
        <taxon>Ascomycota</taxon>
        <taxon>Pezizomycotina</taxon>
        <taxon>Sordariomycetes</taxon>
        <taxon>Hypocreomycetidae</taxon>
        <taxon>Glomerellales</taxon>
        <taxon>Glomerellaceae</taxon>
        <taxon>Colletotrichum</taxon>
        <taxon>Colletotrichum orchidearum species complex</taxon>
    </lineage>
</organism>
<dbReference type="EMBL" id="WIGO01000022">
    <property type="protein sequence ID" value="KAF6837915.1"/>
    <property type="molecule type" value="Genomic_DNA"/>
</dbReference>
<evidence type="ECO:0000313" key="2">
    <source>
        <dbReference type="EMBL" id="KAF6837915.1"/>
    </source>
</evidence>
<dbReference type="Proteomes" id="UP000654918">
    <property type="component" value="Unassembled WGS sequence"/>
</dbReference>
<dbReference type="AlphaFoldDB" id="A0A8H6KV80"/>
<proteinExistence type="predicted"/>